<feature type="domain" description="BBS2 platform" evidence="11">
    <location>
        <begin position="483"/>
        <end position="567"/>
    </location>
</feature>
<protein>
    <recommendedName>
        <fullName evidence="7">Bardet-Biedl syndrome 2 protein homolog</fullName>
    </recommendedName>
</protein>
<dbReference type="Pfam" id="PF23353">
    <property type="entry name" value="BBS2_hp"/>
    <property type="match status" value="1"/>
</dbReference>
<sequence length="714" mass="79076">MMRTVFTVDLNAKVIAGKVAIGKFDGNNPCIVAATNTDKVLVHNPYSRSVNADGKWVLGATATDVNFLNINQTVNALAAGKLKPGHENDYLVIGTPTSILVYDVINNVDVFYRDIPDGSNAVVVGKIGSCEKPLAIAGGNCALQGFDVKGDDCYWTVTGDNITALTLCDIDEDGTNEEDVIAYELSETDAIKCLCPVSKDCFAYALSNGTVGVYLKKERLWRIKSKNQAVSIFSFDVNGDGIPELVTGWSSGKLDARTIENGEVIFKDNLNHSIALITTADYNMDGVEELVVCSVNGEVRGYVPSLMQERQSFIDTSEEQEILRELMRKKQNLLMELRNYEGNQRLMDEQNSIVSGKATTEEDEFGAIPSDTQLKSSLILNTAVKRPHIELSLQTTNDTVIRSVVLFAEGIFSGESQMTHPKDNEVSNSISVPLRPPKDIAIDVHVKALVGYKGSYHFHVFELTRHLPRFAMFSVVKGHIPDKSVPNGSVTFTINERVPRILAWIDKNFLLDEEIDTKTEVESVAYNFISLRDGKMLCIEMNGRTGHVVIKTENMELAGLIIQSLCGEFFNLEDLNSVANFPGEVDNLRKYLTKVEEIQSVRQQLGADIADNSGAVRALVVKAEDARLLGEYKLMKQHYLELHSLNRELINEYKIRSQNHQDLVDALKQVNAIIQKAGNLRLGPSKTRLIQACRMAIKQNNFNSMARIITEGEA</sequence>
<evidence type="ECO:0000256" key="7">
    <source>
        <dbReference type="PIRNR" id="PIRNR013684"/>
    </source>
</evidence>
<evidence type="ECO:0000256" key="4">
    <source>
        <dbReference type="ARBA" id="ARBA00023069"/>
    </source>
</evidence>
<comment type="caution">
    <text evidence="14">The sequence shown here is derived from an EMBL/GenBank/DDBJ whole genome shotgun (WGS) entry which is preliminary data.</text>
</comment>
<name>A0A443SIM3_9ACAR</name>
<dbReference type="InterPro" id="IPR016616">
    <property type="entry name" value="Bardet-Biedl_syndrome_2_prot"/>
</dbReference>
<organism evidence="14 15">
    <name type="scientific">Leptotrombidium deliense</name>
    <dbReference type="NCBI Taxonomy" id="299467"/>
    <lineage>
        <taxon>Eukaryota</taxon>
        <taxon>Metazoa</taxon>
        <taxon>Ecdysozoa</taxon>
        <taxon>Arthropoda</taxon>
        <taxon>Chelicerata</taxon>
        <taxon>Arachnida</taxon>
        <taxon>Acari</taxon>
        <taxon>Acariformes</taxon>
        <taxon>Trombidiformes</taxon>
        <taxon>Prostigmata</taxon>
        <taxon>Anystina</taxon>
        <taxon>Parasitengona</taxon>
        <taxon>Trombiculoidea</taxon>
        <taxon>Trombiculidae</taxon>
        <taxon>Leptotrombidium</taxon>
    </lineage>
</organism>
<dbReference type="SUPFAM" id="SSF50978">
    <property type="entry name" value="WD40 repeat-like"/>
    <property type="match status" value="1"/>
</dbReference>
<dbReference type="EMBL" id="NCKV01002067">
    <property type="protein sequence ID" value="RWS27369.1"/>
    <property type="molecule type" value="Genomic_DNA"/>
</dbReference>
<evidence type="ECO:0000256" key="2">
    <source>
        <dbReference type="ARBA" id="ARBA00004245"/>
    </source>
</evidence>
<dbReference type="AlphaFoldDB" id="A0A443SIM3"/>
<dbReference type="OrthoDB" id="2120021at2759"/>
<dbReference type="PANTHER" id="PTHR32465:SF0">
    <property type="entry name" value="BARDET-BIEDL SYNDROME 2 PROTEIN"/>
    <property type="match status" value="1"/>
</dbReference>
<dbReference type="Pfam" id="PF14781">
    <property type="entry name" value="BBS2_N"/>
    <property type="match status" value="1"/>
</dbReference>
<dbReference type="Pfam" id="PF23350">
    <property type="entry name" value="BBS2_pf"/>
    <property type="match status" value="1"/>
</dbReference>
<feature type="domain" description="BBS2 hairpin" evidence="13">
    <location>
        <begin position="582"/>
        <end position="679"/>
    </location>
</feature>
<evidence type="ECO:0000259" key="12">
    <source>
        <dbReference type="Pfam" id="PF23351"/>
    </source>
</evidence>
<dbReference type="GO" id="GO:0043005">
    <property type="term" value="C:neuron projection"/>
    <property type="evidence" value="ECO:0007669"/>
    <property type="project" value="TreeGrafter"/>
</dbReference>
<feature type="domain" description="Ciliary BBSome complex subunit 2 middle region" evidence="10">
    <location>
        <begin position="178"/>
        <end position="257"/>
    </location>
</feature>
<dbReference type="GO" id="GO:0016020">
    <property type="term" value="C:membrane"/>
    <property type="evidence" value="ECO:0007669"/>
    <property type="project" value="TreeGrafter"/>
</dbReference>
<dbReference type="Pfam" id="PF14783">
    <property type="entry name" value="BBS2_Mid"/>
    <property type="match status" value="1"/>
</dbReference>
<dbReference type="InterPro" id="IPR029430">
    <property type="entry name" value="BBS2_N"/>
</dbReference>
<evidence type="ECO:0000259" key="8">
    <source>
        <dbReference type="Pfam" id="PF14781"/>
    </source>
</evidence>
<keyword evidence="4 7" id="KW-0969">Cilium</keyword>
<evidence type="ECO:0000259" key="13">
    <source>
        <dbReference type="Pfam" id="PF23353"/>
    </source>
</evidence>
<evidence type="ECO:0000259" key="11">
    <source>
        <dbReference type="Pfam" id="PF23350"/>
    </source>
</evidence>
<dbReference type="InterPro" id="IPR055381">
    <property type="entry name" value="BBS2_CtH_dom"/>
</dbReference>
<comment type="subcellular location">
    <subcellularLocation>
        <location evidence="1">Cell projection</location>
        <location evidence="1">Cilium</location>
    </subcellularLocation>
    <subcellularLocation>
        <location evidence="2">Cytoplasm</location>
        <location evidence="2">Cytoskeleton</location>
    </subcellularLocation>
</comment>
<evidence type="ECO:0000313" key="15">
    <source>
        <dbReference type="Proteomes" id="UP000288716"/>
    </source>
</evidence>
<gene>
    <name evidence="14" type="ORF">B4U80_02006</name>
</gene>
<accession>A0A443SIM3</accession>
<dbReference type="GO" id="GO:1905515">
    <property type="term" value="P:non-motile cilium assembly"/>
    <property type="evidence" value="ECO:0007669"/>
    <property type="project" value="InterPro"/>
</dbReference>
<dbReference type="PANTHER" id="PTHR32465">
    <property type="entry name" value="BARDET-BIEDL SYNDROME 2 PROTEIN"/>
    <property type="match status" value="1"/>
</dbReference>
<evidence type="ECO:0000256" key="5">
    <source>
        <dbReference type="ARBA" id="ARBA00023212"/>
    </source>
</evidence>
<keyword evidence="5 7" id="KW-0206">Cytoskeleton</keyword>
<dbReference type="InterPro" id="IPR036322">
    <property type="entry name" value="WD40_repeat_dom_sf"/>
</dbReference>
<feature type="domain" description="BBS2 C-terminal helix bundle" evidence="12">
    <location>
        <begin position="686"/>
        <end position="709"/>
    </location>
</feature>
<dbReference type="Pfam" id="PF23351">
    <property type="entry name" value="BBS2_CtH"/>
    <property type="match status" value="1"/>
</dbReference>
<evidence type="ECO:0000313" key="14">
    <source>
        <dbReference type="EMBL" id="RWS27369.1"/>
    </source>
</evidence>
<proteinExistence type="predicted"/>
<dbReference type="STRING" id="299467.A0A443SIM3"/>
<dbReference type="Proteomes" id="UP000288716">
    <property type="component" value="Unassembled WGS sequence"/>
</dbReference>
<dbReference type="PIRSF" id="PIRSF013684">
    <property type="entry name" value="BBS2"/>
    <property type="match status" value="1"/>
</dbReference>
<dbReference type="VEuPathDB" id="VectorBase:LDEU004671"/>
<feature type="domain" description="Ciliary BBSome complex subunit 2 N-terminal" evidence="8">
    <location>
        <begin position="20"/>
        <end position="125"/>
    </location>
</feature>
<keyword evidence="3 7" id="KW-0963">Cytoplasm</keyword>
<feature type="domain" description="BBS2 GAE" evidence="9">
    <location>
        <begin position="386"/>
        <end position="470"/>
    </location>
</feature>
<evidence type="ECO:0000256" key="6">
    <source>
        <dbReference type="ARBA" id="ARBA00023273"/>
    </source>
</evidence>
<evidence type="ECO:0000256" key="3">
    <source>
        <dbReference type="ARBA" id="ARBA00022490"/>
    </source>
</evidence>
<dbReference type="InterPro" id="IPR029429">
    <property type="entry name" value="BBS2_Mid"/>
</dbReference>
<dbReference type="GO" id="GO:0031514">
    <property type="term" value="C:motile cilium"/>
    <property type="evidence" value="ECO:0007669"/>
    <property type="project" value="TreeGrafter"/>
</dbReference>
<reference evidence="14 15" key="1">
    <citation type="journal article" date="2018" name="Gigascience">
        <title>Genomes of trombidid mites reveal novel predicted allergens and laterally-transferred genes associated with secondary metabolism.</title>
        <authorList>
            <person name="Dong X."/>
            <person name="Chaisiri K."/>
            <person name="Xia D."/>
            <person name="Armstrong S.D."/>
            <person name="Fang Y."/>
            <person name="Donnelly M.J."/>
            <person name="Kadowaki T."/>
            <person name="McGarry J.W."/>
            <person name="Darby A.C."/>
            <person name="Makepeace B.L."/>
        </authorList>
    </citation>
    <scope>NUCLEOTIDE SEQUENCE [LARGE SCALE GENOMIC DNA]</scope>
    <source>
        <strain evidence="14">UoL-UT</strain>
    </source>
</reference>
<keyword evidence="15" id="KW-1185">Reference proteome</keyword>
<dbReference type="GO" id="GO:0034464">
    <property type="term" value="C:BBSome"/>
    <property type="evidence" value="ECO:0007669"/>
    <property type="project" value="UniProtKB-UniRule"/>
</dbReference>
<evidence type="ECO:0000259" key="9">
    <source>
        <dbReference type="Pfam" id="PF14782"/>
    </source>
</evidence>
<dbReference type="InterPro" id="IPR055380">
    <property type="entry name" value="BBS2_hp_dom"/>
</dbReference>
<dbReference type="GO" id="GO:0036064">
    <property type="term" value="C:ciliary basal body"/>
    <property type="evidence" value="ECO:0007669"/>
    <property type="project" value="TreeGrafter"/>
</dbReference>
<evidence type="ECO:0000259" key="10">
    <source>
        <dbReference type="Pfam" id="PF14783"/>
    </source>
</evidence>
<dbReference type="InterPro" id="IPR029333">
    <property type="entry name" value="BBS2_GAE_dom"/>
</dbReference>
<keyword evidence="6 7" id="KW-0966">Cell projection</keyword>
<dbReference type="Pfam" id="PF14782">
    <property type="entry name" value="BBS2_GAE"/>
    <property type="match status" value="1"/>
</dbReference>
<evidence type="ECO:0000256" key="1">
    <source>
        <dbReference type="ARBA" id="ARBA00004138"/>
    </source>
</evidence>
<dbReference type="InterPro" id="IPR055379">
    <property type="entry name" value="BBS2_pf_dom"/>
</dbReference>